<dbReference type="GO" id="GO:0005737">
    <property type="term" value="C:cytoplasm"/>
    <property type="evidence" value="ECO:0007669"/>
    <property type="project" value="TreeGrafter"/>
</dbReference>
<evidence type="ECO:0000313" key="6">
    <source>
        <dbReference type="Proteomes" id="UP001153069"/>
    </source>
</evidence>
<feature type="compositionally biased region" description="Basic and acidic residues" evidence="3">
    <location>
        <begin position="1691"/>
        <end position="1706"/>
    </location>
</feature>
<feature type="region of interest" description="Disordered" evidence="3">
    <location>
        <begin position="1"/>
        <end position="161"/>
    </location>
</feature>
<dbReference type="InterPro" id="IPR027417">
    <property type="entry name" value="P-loop_NTPase"/>
</dbReference>
<dbReference type="SUPFAM" id="SSF55073">
    <property type="entry name" value="Nucleotide cyclase"/>
    <property type="match status" value="2"/>
</dbReference>
<dbReference type="GO" id="GO:0004016">
    <property type="term" value="F:adenylate cyclase activity"/>
    <property type="evidence" value="ECO:0007669"/>
    <property type="project" value="TreeGrafter"/>
</dbReference>
<feature type="compositionally biased region" description="Polar residues" evidence="3">
    <location>
        <begin position="43"/>
        <end position="52"/>
    </location>
</feature>
<accession>A0A9N8HFR1</accession>
<keyword evidence="2" id="KW-0067">ATP-binding</keyword>
<evidence type="ECO:0000256" key="2">
    <source>
        <dbReference type="ARBA" id="ARBA00022840"/>
    </source>
</evidence>
<reference evidence="5" key="1">
    <citation type="submission" date="2020-06" db="EMBL/GenBank/DDBJ databases">
        <authorList>
            <consortium name="Plant Systems Biology data submission"/>
        </authorList>
    </citation>
    <scope>NUCLEOTIDE SEQUENCE</scope>
    <source>
        <strain evidence="5">D6</strain>
    </source>
</reference>
<feature type="region of interest" description="Disordered" evidence="3">
    <location>
        <begin position="1244"/>
        <end position="1362"/>
    </location>
</feature>
<evidence type="ECO:0000313" key="5">
    <source>
        <dbReference type="EMBL" id="CAB9510670.1"/>
    </source>
</evidence>
<organism evidence="5 6">
    <name type="scientific">Seminavis robusta</name>
    <dbReference type="NCBI Taxonomy" id="568900"/>
    <lineage>
        <taxon>Eukaryota</taxon>
        <taxon>Sar</taxon>
        <taxon>Stramenopiles</taxon>
        <taxon>Ochrophyta</taxon>
        <taxon>Bacillariophyta</taxon>
        <taxon>Bacillariophyceae</taxon>
        <taxon>Bacillariophycidae</taxon>
        <taxon>Naviculales</taxon>
        <taxon>Naviculaceae</taxon>
        <taxon>Seminavis</taxon>
    </lineage>
</organism>
<feature type="compositionally biased region" description="Low complexity" evidence="3">
    <location>
        <begin position="373"/>
        <end position="401"/>
    </location>
</feature>
<feature type="compositionally biased region" description="Low complexity" evidence="3">
    <location>
        <begin position="1163"/>
        <end position="1177"/>
    </location>
</feature>
<gene>
    <name evidence="5" type="ORF">SEMRO_447_G144870.1</name>
</gene>
<dbReference type="GO" id="GO:0009190">
    <property type="term" value="P:cyclic nucleotide biosynthetic process"/>
    <property type="evidence" value="ECO:0007669"/>
    <property type="project" value="InterPro"/>
</dbReference>
<feature type="region of interest" description="Disordered" evidence="3">
    <location>
        <begin position="184"/>
        <end position="234"/>
    </location>
</feature>
<feature type="region of interest" description="Disordered" evidence="3">
    <location>
        <begin position="1087"/>
        <end position="1181"/>
    </location>
</feature>
<dbReference type="InterPro" id="IPR029787">
    <property type="entry name" value="Nucleotide_cyclase"/>
</dbReference>
<evidence type="ECO:0000259" key="4">
    <source>
        <dbReference type="PROSITE" id="PS50125"/>
    </source>
</evidence>
<feature type="compositionally biased region" description="Low complexity" evidence="3">
    <location>
        <begin position="95"/>
        <end position="112"/>
    </location>
</feature>
<proteinExistence type="predicted"/>
<dbReference type="PANTHER" id="PTHR16305:SF28">
    <property type="entry name" value="GUANYLATE CYCLASE DOMAIN-CONTAINING PROTEIN"/>
    <property type="match status" value="1"/>
</dbReference>
<dbReference type="Pfam" id="PF00211">
    <property type="entry name" value="Guanylate_cyc"/>
    <property type="match status" value="1"/>
</dbReference>
<feature type="compositionally biased region" description="Low complexity" evidence="3">
    <location>
        <begin position="204"/>
        <end position="213"/>
    </location>
</feature>
<feature type="compositionally biased region" description="Low complexity" evidence="3">
    <location>
        <begin position="1"/>
        <end position="25"/>
    </location>
</feature>
<name>A0A9N8HFR1_9STRA</name>
<keyword evidence="6" id="KW-1185">Reference proteome</keyword>
<feature type="compositionally biased region" description="Gly residues" evidence="3">
    <location>
        <begin position="186"/>
        <end position="203"/>
    </location>
</feature>
<feature type="domain" description="Guanylate cyclase" evidence="4">
    <location>
        <begin position="895"/>
        <end position="930"/>
    </location>
</feature>
<evidence type="ECO:0000256" key="1">
    <source>
        <dbReference type="ARBA" id="ARBA00022741"/>
    </source>
</evidence>
<dbReference type="EMBL" id="CAICTM010000446">
    <property type="protein sequence ID" value="CAB9510670.1"/>
    <property type="molecule type" value="Genomic_DNA"/>
</dbReference>
<feature type="compositionally biased region" description="Basic residues" evidence="3">
    <location>
        <begin position="1350"/>
        <end position="1362"/>
    </location>
</feature>
<dbReference type="Proteomes" id="UP001153069">
    <property type="component" value="Unassembled WGS sequence"/>
</dbReference>
<dbReference type="CDD" id="cd07302">
    <property type="entry name" value="CHD"/>
    <property type="match status" value="2"/>
</dbReference>
<feature type="compositionally biased region" description="Polar residues" evidence="3">
    <location>
        <begin position="1681"/>
        <end position="1690"/>
    </location>
</feature>
<feature type="compositionally biased region" description="Low complexity" evidence="3">
    <location>
        <begin position="1262"/>
        <end position="1278"/>
    </location>
</feature>
<dbReference type="SUPFAM" id="SSF52540">
    <property type="entry name" value="P-loop containing nucleoside triphosphate hydrolases"/>
    <property type="match status" value="1"/>
</dbReference>
<dbReference type="GO" id="GO:0005524">
    <property type="term" value="F:ATP binding"/>
    <property type="evidence" value="ECO:0007669"/>
    <property type="project" value="UniProtKB-KW"/>
</dbReference>
<feature type="compositionally biased region" description="Polar residues" evidence="3">
    <location>
        <begin position="362"/>
        <end position="372"/>
    </location>
</feature>
<dbReference type="Gene3D" id="3.30.70.1230">
    <property type="entry name" value="Nucleotide cyclase"/>
    <property type="match status" value="2"/>
</dbReference>
<keyword evidence="1" id="KW-0547">Nucleotide-binding</keyword>
<feature type="compositionally biased region" description="Polar residues" evidence="3">
    <location>
        <begin position="1313"/>
        <end position="1329"/>
    </location>
</feature>
<dbReference type="GO" id="GO:0035556">
    <property type="term" value="P:intracellular signal transduction"/>
    <property type="evidence" value="ECO:0007669"/>
    <property type="project" value="InterPro"/>
</dbReference>
<protein>
    <submittedName>
        <fullName evidence="5">Cyclase type 10</fullName>
    </submittedName>
</protein>
<evidence type="ECO:0000256" key="3">
    <source>
        <dbReference type="SAM" id="MobiDB-lite"/>
    </source>
</evidence>
<comment type="caution">
    <text evidence="5">The sequence shown here is derived from an EMBL/GenBank/DDBJ whole genome shotgun (WGS) entry which is preliminary data.</text>
</comment>
<dbReference type="PANTHER" id="PTHR16305">
    <property type="entry name" value="TESTICULAR SOLUBLE ADENYLYL CYCLASE"/>
    <property type="match status" value="1"/>
</dbReference>
<feature type="compositionally biased region" description="Polar residues" evidence="3">
    <location>
        <begin position="1248"/>
        <end position="1257"/>
    </location>
</feature>
<feature type="region of interest" description="Disordered" evidence="3">
    <location>
        <begin position="352"/>
        <end position="411"/>
    </location>
</feature>
<dbReference type="OrthoDB" id="43783at2759"/>
<dbReference type="PROSITE" id="PS50125">
    <property type="entry name" value="GUANYLATE_CYCLASE_2"/>
    <property type="match status" value="2"/>
</dbReference>
<feature type="region of interest" description="Disordered" evidence="3">
    <location>
        <begin position="1680"/>
        <end position="1706"/>
    </location>
</feature>
<sequence>MNMASSSTSRRNGLNNNNNNGSAANGDIQMDYGPNDTAPSKRGSMNGSSANQLAKPAAISRSGGLGRRSSLGLEDSIGGGGVPNPYGYTHEARPSRAVQRQQQRAAAAAAAANNNTSGNGKDLKLNPAGARASRRDSGMPGRGNTASLLPPGSREIAGRGRGGVIGIVRQSSGRGSLEKMALAAGAGRGGGRGGGSGGRGGGARQQQQHQQQSQKERQKRLMQEATAASSRQSLLSQDSALYSASSAGGADFSYNSLFYEDETDGEETLGDDSRFGDDDLSGGDESLRLMNVMDETQEIRQTSSDAKKDALVESLVWFSHHTPRTVLEDLVSHEIEIWQAERGVDMTIMEESCESLEESNSKGNSFNQSLTGSSHHSSSNPYHRNNSKTNSNNRRASSNTNNKKKSLLGSIRDDESESFMGSSRMGESAVSDLSDEGMEFYDGNFSESILKLQAGQSNTDVMIKLPKVVEREGAVVFADISGFTKLSTMLDCESLSKVINSYFDMIVNEVVSHGGDILKFAGDAFFAEWKVNDYDDGMNKAGGASSALSNLNASLSTLQDVNNYGKDDNMPRIATCVLAAAKCAAAIVEKFSDFSVGAAMPHAMPMVDGVRQEAILNVHCGLGAGKFVGLHVGDYKEDPDEEGVELRREFLVMGDPIDQAALAADAATDGEVLASPKALSSLAYCCHDLPQAMKVATSPALIAARGKKFFSLEGNKSLNDEVDSALNNEMSRYEALRTHCRDLNQSALARLHLQMALYVHPVIRDDELALSAQIRQGKIAAPQSTIEDRHLAEAELRSVFTIFIKAVMTPKITGDGDIDGKLYAKLGDIMHVVSRELDRYSGHLRQFIVDDKGVVLIATFGLRGSTFPNMVANNGLPATFAIHRSLKSELQVDNRVGATFGKVYCGVVGGVRRHEFAVMGAAVNLAARLMAAKMNKGILVDEQVRAQAGSRFDFKNLPSIKAKGYDNPVAVFEPDLMAAASKKKKSSVPFVGRREERNEIAAIAQEIIEEPDPTRSSMVFLMGECGMGKSALGISILEEVKKAWAKSGRKVIAARSTTTETEQRIPLSSFRKVFLSAIRDLCEHDGTVTASDDTKSVSGSGSDLGHHSLRGQSRSGYRPGLARTDRGKPLESLLGDSVSRFGDASMHNDSFHTEGGNSFEVDTLGTSTHSGLGLSSHSGHRANSLLPASLQRAQTDGRAPGFLSKPQLSRGASTHSGLLGKPQLSRGLSVQSAGMGMLGLANMGNPQAPFNKSGPSSRHNRGSLGASLHGSASLAKSLHGGGPDGNPASMALKRRESNVLATQASGGALNRRPSLSQSLHGGGNPSSLHGGQMWPKTGPIGPVAGTPTSRKSRRSSLMKHQSTRKTFRAKSKPQLEDIDGNESVMSLTGVRLDVPYFEKLCQICEEIEYPHEYADIVGSQFLGLDGASPVTHVDGHVPTINELVEFLSQAFICITNYSDLSLIFVDDFQWVDSFTWKIFRELCERGKKMLLICAMRSHDKQALRRLSTAITQSHMQSQMIEISLGPLDLLEIREMIAKVLGYGEDAVDESLCSDIYQKTGGLPVYVAELLENIKRNKTVAIDDAGILRWTAQAEEDQKGMASKYNSGAVMEETFLSRFDALDVRVRKVLQTCAVLGLSFSLSDVVRVHPELEEIEIEHALDNAVEEIILVERFEDEDESVSLHSGSTGCDSDSRSGIHEMDGRDSRTSMDMDEIDDRFFEFSHAMWRQKVLTTMLKERKIELHRLIAEAMEKDQVHILEQCDISRLLTLFDHWKACGDFCKSAPLALAVGSRLEEWDLAMQSLDLYRDALEMSFESVEAVDENGGRDDEWVQVSAHPEILDLILRLHIRIGLCHQRLGDEYESVMTFEDAYKIVKTSSKIPGMSRTLMMPIISTLCALKLEREATDMQTRKEQEGLVRIFVEEAREDGHPVHISRALAMAAMYFAKQGYYERALAIHEQLQNVYDVLEHSGAMIQLYGYDYAVECFSESVQWYYLVGRHESAERQAEIVIHDHVPLQDQTDIDNMLRIILPVIQVLKLLDRAKDSDLIFKKFIINSFHDHSQESDFWVPLFNPLAYLLEVIKMEEEDNFDHEVLKEMESWVLDDENSVFHVELERKAHTWMGELCWRLSNLREDDDPVRLDLCDKARELLEPIAWSQHQETFLKQLASALLDAL</sequence>
<feature type="region of interest" description="Disordered" evidence="3">
    <location>
        <begin position="1196"/>
        <end position="1223"/>
    </location>
</feature>
<feature type="compositionally biased region" description="Polar residues" evidence="3">
    <location>
        <begin position="1206"/>
        <end position="1216"/>
    </location>
</feature>
<dbReference type="InterPro" id="IPR001054">
    <property type="entry name" value="A/G_cyclase"/>
</dbReference>
<feature type="domain" description="Guanylate cyclase" evidence="4">
    <location>
        <begin position="474"/>
        <end position="527"/>
    </location>
</feature>